<dbReference type="EMBL" id="CAJVQB010122385">
    <property type="protein sequence ID" value="CAG8853307.1"/>
    <property type="molecule type" value="Genomic_DNA"/>
</dbReference>
<dbReference type="Proteomes" id="UP000789901">
    <property type="component" value="Unassembled WGS sequence"/>
</dbReference>
<accession>A0ABN7XDK4</accession>
<evidence type="ECO:0000313" key="2">
    <source>
        <dbReference type="Proteomes" id="UP000789901"/>
    </source>
</evidence>
<gene>
    <name evidence="1" type="ORF">GMARGA_LOCUS42128</name>
</gene>
<feature type="non-terminal residue" evidence="1">
    <location>
        <position position="131"/>
    </location>
</feature>
<proteinExistence type="predicted"/>
<keyword evidence="2" id="KW-1185">Reference proteome</keyword>
<comment type="caution">
    <text evidence="1">The sequence shown here is derived from an EMBL/GenBank/DDBJ whole genome shotgun (WGS) entry which is preliminary data.</text>
</comment>
<name>A0ABN7XDK4_GIGMA</name>
<sequence length="131" mass="15100">SESVGALIGSILNDEFEAINLDDMNTIFDEEEEDLVIDYNETSKIETTIKGWKIKISNLANCDELVEKVKYGLHYALNYYWKSSTEISLVATILDSCPLRYSRSQLNYKQPSNNVESPMYAEDNEFLNFMF</sequence>
<organism evidence="1 2">
    <name type="scientific">Gigaspora margarita</name>
    <dbReference type="NCBI Taxonomy" id="4874"/>
    <lineage>
        <taxon>Eukaryota</taxon>
        <taxon>Fungi</taxon>
        <taxon>Fungi incertae sedis</taxon>
        <taxon>Mucoromycota</taxon>
        <taxon>Glomeromycotina</taxon>
        <taxon>Glomeromycetes</taxon>
        <taxon>Diversisporales</taxon>
        <taxon>Gigasporaceae</taxon>
        <taxon>Gigaspora</taxon>
    </lineage>
</organism>
<reference evidence="1 2" key="1">
    <citation type="submission" date="2021-06" db="EMBL/GenBank/DDBJ databases">
        <authorList>
            <person name="Kallberg Y."/>
            <person name="Tangrot J."/>
            <person name="Rosling A."/>
        </authorList>
    </citation>
    <scope>NUCLEOTIDE SEQUENCE [LARGE SCALE GENOMIC DNA]</scope>
    <source>
        <strain evidence="1 2">120-4 pot B 10/14</strain>
    </source>
</reference>
<feature type="non-terminal residue" evidence="1">
    <location>
        <position position="1"/>
    </location>
</feature>
<protein>
    <submittedName>
        <fullName evidence="1">22562_t:CDS:1</fullName>
    </submittedName>
</protein>
<evidence type="ECO:0000313" key="1">
    <source>
        <dbReference type="EMBL" id="CAG8853307.1"/>
    </source>
</evidence>